<evidence type="ECO:0000313" key="5">
    <source>
        <dbReference type="Proteomes" id="UP000694843"/>
    </source>
</evidence>
<dbReference type="GeneID" id="108680409"/>
<evidence type="ECO:0000256" key="3">
    <source>
        <dbReference type="SAM" id="MobiDB-lite"/>
    </source>
</evidence>
<dbReference type="RefSeq" id="XP_047738339.1">
    <property type="nucleotide sequence ID" value="XM_047882383.1"/>
</dbReference>
<feature type="region of interest" description="Disordered" evidence="3">
    <location>
        <begin position="174"/>
        <end position="221"/>
    </location>
</feature>
<reference evidence="6" key="1">
    <citation type="submission" date="2025-08" db="UniProtKB">
        <authorList>
            <consortium name="RefSeq"/>
        </authorList>
    </citation>
    <scope>IDENTIFICATION</scope>
    <source>
        <tissue evidence="6">Whole organism</tissue>
    </source>
</reference>
<keyword evidence="5" id="KW-1185">Reference proteome</keyword>
<feature type="domain" description="Rootletin-like coiled-coil" evidence="4">
    <location>
        <begin position="310"/>
        <end position="499"/>
    </location>
</feature>
<feature type="coiled-coil region" evidence="2">
    <location>
        <begin position="667"/>
        <end position="757"/>
    </location>
</feature>
<protein>
    <submittedName>
        <fullName evidence="6">Centrosome-associated protein CEP250-like</fullName>
    </submittedName>
</protein>
<feature type="compositionally biased region" description="Low complexity" evidence="3">
    <location>
        <begin position="208"/>
        <end position="221"/>
    </location>
</feature>
<feature type="compositionally biased region" description="Polar residues" evidence="3">
    <location>
        <begin position="1"/>
        <end position="17"/>
    </location>
</feature>
<proteinExistence type="predicted"/>
<evidence type="ECO:0000256" key="1">
    <source>
        <dbReference type="ARBA" id="ARBA00023054"/>
    </source>
</evidence>
<sequence length="1072" mass="119576">MSNNPTREPKFSSISERSTPKKISSIDLPEVGKKCHYQNIVGTTPGVRQMRHKFEKLKRCAEDGGEGNCSYASPKKLRRGIKGNSLLIEAIRSSTDALLKKVITKPSGHQSVVLQSKQALLQKGVVSDKDIAAQLCRDAKHLSSVVRGGDGDLSLLVRDGEPVSSRLRSILTSSLLDPSPHRGLDPTPHRGYNRRVSSMSPHRRRGDAAPSPASLSSPSAAVFRTRSLGDVRPRHGPLTRCRGMCIRDSCTLEVRLCTLEEETRHLQQEVGRLEGLVAASRAEQSAATHQYEALTRQVGSEWQELHSREQRLQQLNASQSTLINKLSGKVRQYRARVRESDRRAEEAAERRVSAEQQSDELNSALSELQDKLHAAHMQHHFQLQLANDALKAERKKRQELEEQVLQVQQVAGSQVAGAEQLQRDAELTRQQLQQMQLHFTQREAQWKQEAKILGRASVAGHQKALSLRRQTGALRRALAEVRSLTRRDLSDLALDLARYSSSIGHACAVIHDGGVMASSSDVWARVQEGEKLLARTEAEKRDLRDKISDLNTRVSELSAALRDKELCILDLNRRVEEGATEAEAQEALRQKVRGLEAYLLDIAQCVLRDADTLRPDTIATAALAPSHAHALLRLSRDSSDGGAVAPDLPQSTVSAVRSALADRQLQIHELQLKLTSHKDQLGSLRKQYEAADGTAVALEASVGELREQLEAVARERDATAREKERVLEDLEALQGEKEALERAKAALKSECEAHVEECERRGRVVAELEAERGAWHEERQHVHAKFCKERDDVAKHAHTIAVLHTELASVKQQVSLLSDSVGKLRASEERLEEGREDLMEQVRRLERTRTELETQLAVAQRQEAEMRHTLNKVEEYNLSLGQDKAALQQKAALLEAERATAATERAELRAEVERLQDLLAAADEDKAALEASLVRAGERTNLVAIEKEKAELELNDALSERNELHAHAAALERSRNALEDELSAASAALTERDKTLTALTGEKEALSRRLAELELNKLQRELDGELNRVREAKSLLERQLDEHNTEHKKSMTALKEEYEHKNEALRREKVGV</sequence>
<evidence type="ECO:0000256" key="2">
    <source>
        <dbReference type="SAM" id="Coils"/>
    </source>
</evidence>
<dbReference type="PANTHER" id="PTHR43941">
    <property type="entry name" value="STRUCTURAL MAINTENANCE OF CHROMOSOMES PROTEIN 2"/>
    <property type="match status" value="1"/>
</dbReference>
<dbReference type="InterPro" id="IPR055167">
    <property type="entry name" value="Rootletin-like_CC"/>
</dbReference>
<dbReference type="Gene3D" id="1.10.287.1490">
    <property type="match status" value="1"/>
</dbReference>
<evidence type="ECO:0000313" key="6">
    <source>
        <dbReference type="RefSeq" id="XP_047738339.1"/>
    </source>
</evidence>
<dbReference type="AlphaFoldDB" id="A0A979FMR3"/>
<dbReference type="Proteomes" id="UP000694843">
    <property type="component" value="Unplaced"/>
</dbReference>
<evidence type="ECO:0000259" key="4">
    <source>
        <dbReference type="Pfam" id="PF15035"/>
    </source>
</evidence>
<keyword evidence="1 2" id="KW-0175">Coiled coil</keyword>
<dbReference type="Pfam" id="PF15035">
    <property type="entry name" value="Rootletin"/>
    <property type="match status" value="1"/>
</dbReference>
<feature type="coiled-coil region" evidence="2">
    <location>
        <begin position="526"/>
        <end position="560"/>
    </location>
</feature>
<feature type="region of interest" description="Disordered" evidence="3">
    <location>
        <begin position="1038"/>
        <end position="1072"/>
    </location>
</feature>
<dbReference type="KEGG" id="hazt:108680409"/>
<feature type="compositionally biased region" description="Basic and acidic residues" evidence="3">
    <location>
        <begin position="179"/>
        <end position="188"/>
    </location>
</feature>
<feature type="compositionally biased region" description="Basic and acidic residues" evidence="3">
    <location>
        <begin position="337"/>
        <end position="353"/>
    </location>
</feature>
<name>A0A979FMR3_HYAAZ</name>
<dbReference type="OrthoDB" id="6436679at2759"/>
<gene>
    <name evidence="6" type="primary">LOC108680409</name>
</gene>
<feature type="region of interest" description="Disordered" evidence="3">
    <location>
        <begin position="1"/>
        <end position="25"/>
    </location>
</feature>
<feature type="region of interest" description="Disordered" evidence="3">
    <location>
        <begin position="337"/>
        <end position="359"/>
    </location>
</feature>
<accession>A0A979FMR3</accession>
<organism evidence="5 6">
    <name type="scientific">Hyalella azteca</name>
    <name type="common">Amphipod</name>
    <dbReference type="NCBI Taxonomy" id="294128"/>
    <lineage>
        <taxon>Eukaryota</taxon>
        <taxon>Metazoa</taxon>
        <taxon>Ecdysozoa</taxon>
        <taxon>Arthropoda</taxon>
        <taxon>Crustacea</taxon>
        <taxon>Multicrustacea</taxon>
        <taxon>Malacostraca</taxon>
        <taxon>Eumalacostraca</taxon>
        <taxon>Peracarida</taxon>
        <taxon>Amphipoda</taxon>
        <taxon>Senticaudata</taxon>
        <taxon>Talitrida</taxon>
        <taxon>Talitroidea</taxon>
        <taxon>Hyalellidae</taxon>
        <taxon>Hyalella</taxon>
    </lineage>
</organism>